<comment type="caution">
    <text evidence="2">The sequence shown here is derived from an EMBL/GenBank/DDBJ whole genome shotgun (WGS) entry which is preliminary data.</text>
</comment>
<evidence type="ECO:0000313" key="2">
    <source>
        <dbReference type="EMBL" id="KAA9378431.1"/>
    </source>
</evidence>
<keyword evidence="1" id="KW-0812">Transmembrane</keyword>
<protein>
    <submittedName>
        <fullName evidence="2">Uncharacterized protein</fullName>
    </submittedName>
</protein>
<accession>A0A5J5K4X7</accession>
<keyword evidence="1" id="KW-0472">Membrane</keyword>
<evidence type="ECO:0000256" key="1">
    <source>
        <dbReference type="SAM" id="Phobius"/>
    </source>
</evidence>
<evidence type="ECO:0000313" key="3">
    <source>
        <dbReference type="Proteomes" id="UP000327011"/>
    </source>
</evidence>
<dbReference type="RefSeq" id="WP_150934336.1">
    <property type="nucleotide sequence ID" value="NZ_VYTZ01000005.1"/>
</dbReference>
<gene>
    <name evidence="2" type="ORF">F5972_16395</name>
</gene>
<dbReference type="EMBL" id="VYTZ01000005">
    <property type="protein sequence ID" value="KAA9378431.1"/>
    <property type="molecule type" value="Genomic_DNA"/>
</dbReference>
<feature type="transmembrane region" description="Helical" evidence="1">
    <location>
        <begin position="53"/>
        <end position="71"/>
    </location>
</feature>
<proteinExistence type="predicted"/>
<name>A0A5J5K4X7_9ACTN</name>
<dbReference type="Proteomes" id="UP000327011">
    <property type="component" value="Unassembled WGS sequence"/>
</dbReference>
<keyword evidence="1" id="KW-1133">Transmembrane helix</keyword>
<organism evidence="2 3">
    <name type="scientific">Microbispora cellulosiformans</name>
    <dbReference type="NCBI Taxonomy" id="2614688"/>
    <lineage>
        <taxon>Bacteria</taxon>
        <taxon>Bacillati</taxon>
        <taxon>Actinomycetota</taxon>
        <taxon>Actinomycetes</taxon>
        <taxon>Streptosporangiales</taxon>
        <taxon>Streptosporangiaceae</taxon>
        <taxon>Microbispora</taxon>
    </lineage>
</organism>
<sequence length="77" mass="8236">MRKVIQLAGAFLVAAGISGTIDHLAVQPFNGAILNVFNRQVIPRLAFLTGYEVYANLLVAVVGVVVFAATLRHDENA</sequence>
<reference evidence="2 3" key="1">
    <citation type="submission" date="2019-09" db="EMBL/GenBank/DDBJ databases">
        <title>Screening of Novel Bioactive Compounds from Soil-Associated.</title>
        <authorList>
            <person name="Gong X."/>
        </authorList>
    </citation>
    <scope>NUCLEOTIDE SEQUENCE [LARGE SCALE GENOMIC DNA]</scope>
    <source>
        <strain evidence="2 3">Gxj-6</strain>
    </source>
</reference>
<dbReference type="AlphaFoldDB" id="A0A5J5K4X7"/>
<keyword evidence="3" id="KW-1185">Reference proteome</keyword>